<feature type="transmembrane region" description="Helical" evidence="1">
    <location>
        <begin position="12"/>
        <end position="32"/>
    </location>
</feature>
<feature type="transmembrane region" description="Helical" evidence="1">
    <location>
        <begin position="83"/>
        <end position="102"/>
    </location>
</feature>
<evidence type="ECO:0000256" key="1">
    <source>
        <dbReference type="SAM" id="Phobius"/>
    </source>
</evidence>
<keyword evidence="1" id="KW-1133">Transmembrane helix</keyword>
<dbReference type="Proteomes" id="UP001470288">
    <property type="component" value="Unassembled WGS sequence"/>
</dbReference>
<protein>
    <submittedName>
        <fullName evidence="3">Glycosyltransferase family 39 protein</fullName>
        <ecNumber evidence="3">2.4.-.-</ecNumber>
    </submittedName>
</protein>
<keyword evidence="4" id="KW-1185">Reference proteome</keyword>
<gene>
    <name evidence="3" type="ORF">WMO62_03825</name>
</gene>
<feature type="transmembrane region" description="Helical" evidence="1">
    <location>
        <begin position="451"/>
        <end position="472"/>
    </location>
</feature>
<keyword evidence="3" id="KW-0808">Transferase</keyword>
<feature type="transmembrane region" description="Helical" evidence="1">
    <location>
        <begin position="481"/>
        <end position="499"/>
    </location>
</feature>
<comment type="caution">
    <text evidence="3">The sequence shown here is derived from an EMBL/GenBank/DDBJ whole genome shotgun (WGS) entry which is preliminary data.</text>
</comment>
<feature type="transmembrane region" description="Helical" evidence="1">
    <location>
        <begin position="172"/>
        <end position="189"/>
    </location>
</feature>
<dbReference type="RefSeq" id="WP_349143861.1">
    <property type="nucleotide sequence ID" value="NZ_JBBMFC010000005.1"/>
</dbReference>
<feature type="transmembrane region" description="Helical" evidence="1">
    <location>
        <begin position="320"/>
        <end position="340"/>
    </location>
</feature>
<dbReference type="EC" id="2.4.-.-" evidence="3"/>
<evidence type="ECO:0000259" key="2">
    <source>
        <dbReference type="Pfam" id="PF13231"/>
    </source>
</evidence>
<organism evidence="3 4">
    <name type="scientific">Hominiventricola aquisgranensis</name>
    <dbReference type="NCBI Taxonomy" id="3133164"/>
    <lineage>
        <taxon>Bacteria</taxon>
        <taxon>Bacillati</taxon>
        <taxon>Bacillota</taxon>
        <taxon>Clostridia</taxon>
        <taxon>Lachnospirales</taxon>
        <taxon>Lachnospiraceae</taxon>
        <taxon>Hominiventricola</taxon>
    </lineage>
</organism>
<name>A0ABV1HYG5_9FIRM</name>
<reference evidence="3 4" key="1">
    <citation type="submission" date="2024-03" db="EMBL/GenBank/DDBJ databases">
        <title>Human intestinal bacterial collection.</title>
        <authorList>
            <person name="Pauvert C."/>
            <person name="Hitch T.C.A."/>
            <person name="Clavel T."/>
        </authorList>
    </citation>
    <scope>NUCLEOTIDE SEQUENCE [LARGE SCALE GENOMIC DNA]</scope>
    <source>
        <strain evidence="3 4">CLA-AA-H78B</strain>
    </source>
</reference>
<keyword evidence="1" id="KW-0812">Transmembrane</keyword>
<proteinExistence type="predicted"/>
<dbReference type="GO" id="GO:0016757">
    <property type="term" value="F:glycosyltransferase activity"/>
    <property type="evidence" value="ECO:0007669"/>
    <property type="project" value="UniProtKB-KW"/>
</dbReference>
<feature type="transmembrane region" description="Helical" evidence="1">
    <location>
        <begin position="255"/>
        <end position="281"/>
    </location>
</feature>
<feature type="transmembrane region" description="Helical" evidence="1">
    <location>
        <begin position="52"/>
        <end position="71"/>
    </location>
</feature>
<accession>A0ABV1HYG5</accession>
<keyword evidence="1" id="KW-0472">Membrane</keyword>
<dbReference type="EMBL" id="JBBMFC010000005">
    <property type="protein sequence ID" value="MEQ2577973.1"/>
    <property type="molecule type" value="Genomic_DNA"/>
</dbReference>
<sequence length="711" mass="80126">MTDFWNGCKRAVYLVLFAILIPVSAYVFYGAVDTLNNAAVLQGILHGKMVPAFLLGTSFLFCVLYLELFRIAEPWIEKHWRRAVPLLVIAMFAVQVLFVLTVRSSLRQDHLKIFDAAVALVEQGGTIGQTHFKNYFMKYPNNIPMCLFTCVWLKVVELAGVPRIWWMDAVKIVNILFMNVGFYCTFRLITRYRSRRRAICFLLLTMGNPLWYLLGQMYYTSTISLTFSMGAVWLYDKARRQKLLWKKWIQYLLTGALLAVGYEIRATVILTVCSIVMYTVLQIGGVKEEISYFGTASTDSDGSTASERGKHFRRAVQQSVISVVCFVAGLLLVFAAYGKIRDHYAGFDPSETGYPTVHWIMMSAQGDGQYNSADDAYTGSFSTREERTAADVERLKERIADMGPAGMLTLFRNKMRVAFSDGTDDYYALFRTMQSTSPLQKYLNGGRADYLALYLHSYHGMLTGLLLLALIWRALKRQRSFLDIFSINLCGAYLFYLIWEVDQAYSIPFMLLILAEAADGMCLLEADVHRFIKSLPSARTALAACGVTVLVVFLGTAAVVHRSGEPVRSYSVLQDQESSNELTLQEHFSQTFTTGKAFDHIALWVANWDGAANDSVYDVTVWDESGVAVASGQVIGAEAPCMSAYTIAFDRIVPERTQTYTIEVTLRNPDCVIRTDFLYYQSAWDLYADGALYAPEEVENVDLAFAVYAEN</sequence>
<feature type="transmembrane region" description="Helical" evidence="1">
    <location>
        <begin position="540"/>
        <end position="560"/>
    </location>
</feature>
<dbReference type="InterPro" id="IPR038731">
    <property type="entry name" value="RgtA/B/C-like"/>
</dbReference>
<evidence type="ECO:0000313" key="4">
    <source>
        <dbReference type="Proteomes" id="UP001470288"/>
    </source>
</evidence>
<dbReference type="Pfam" id="PF13231">
    <property type="entry name" value="PMT_2"/>
    <property type="match status" value="1"/>
</dbReference>
<feature type="domain" description="Glycosyltransferase RgtA/B/C/D-like" evidence="2">
    <location>
        <begin position="168"/>
        <end position="282"/>
    </location>
</feature>
<evidence type="ECO:0000313" key="3">
    <source>
        <dbReference type="EMBL" id="MEQ2577973.1"/>
    </source>
</evidence>
<keyword evidence="3" id="KW-0328">Glycosyltransferase</keyword>